<dbReference type="SMART" id="SM00044">
    <property type="entry name" value="CYCc"/>
    <property type="match status" value="1"/>
</dbReference>
<dbReference type="OrthoDB" id="368920at2"/>
<comment type="similarity">
    <text evidence="1">Belongs to the adenylyl cyclase class-3 family.</text>
</comment>
<evidence type="ECO:0000259" key="4">
    <source>
        <dbReference type="PROSITE" id="PS50125"/>
    </source>
</evidence>
<dbReference type="PANTHER" id="PTHR43081:SF1">
    <property type="entry name" value="ADENYLATE CYCLASE, TERMINAL-DIFFERENTIATION SPECIFIC"/>
    <property type="match status" value="1"/>
</dbReference>
<protein>
    <submittedName>
        <fullName evidence="5">Adenylate cyclase</fullName>
    </submittedName>
</protein>
<dbReference type="Proteomes" id="UP000193711">
    <property type="component" value="Unassembled WGS sequence"/>
</dbReference>
<dbReference type="Pfam" id="PF05226">
    <property type="entry name" value="CHASE2"/>
    <property type="match status" value="1"/>
</dbReference>
<evidence type="ECO:0000313" key="6">
    <source>
        <dbReference type="Proteomes" id="UP000193711"/>
    </source>
</evidence>
<dbReference type="InterPro" id="IPR001054">
    <property type="entry name" value="A/G_cyclase"/>
</dbReference>
<keyword evidence="3" id="KW-1133">Transmembrane helix</keyword>
<dbReference type="Pfam" id="PF00211">
    <property type="entry name" value="Guanylate_cyc"/>
    <property type="match status" value="1"/>
</dbReference>
<dbReference type="GO" id="GO:0009190">
    <property type="term" value="P:cyclic nucleotide biosynthetic process"/>
    <property type="evidence" value="ECO:0007669"/>
    <property type="project" value="InterPro"/>
</dbReference>
<evidence type="ECO:0000256" key="1">
    <source>
        <dbReference type="ARBA" id="ARBA00005381"/>
    </source>
</evidence>
<keyword evidence="3" id="KW-0472">Membrane</keyword>
<dbReference type="SMART" id="SM01080">
    <property type="entry name" value="CHASE2"/>
    <property type="match status" value="1"/>
</dbReference>
<feature type="region of interest" description="Disordered" evidence="2">
    <location>
        <begin position="546"/>
        <end position="575"/>
    </location>
</feature>
<feature type="transmembrane region" description="Helical" evidence="3">
    <location>
        <begin position="308"/>
        <end position="326"/>
    </location>
</feature>
<dbReference type="GO" id="GO:0035556">
    <property type="term" value="P:intracellular signal transduction"/>
    <property type="evidence" value="ECO:0007669"/>
    <property type="project" value="InterPro"/>
</dbReference>
<dbReference type="InterPro" id="IPR050697">
    <property type="entry name" value="Adenylyl/Guanylyl_Cyclase_3/4"/>
</dbReference>
<dbReference type="EMBL" id="FXBM01000002">
    <property type="protein sequence ID" value="SMH42515.1"/>
    <property type="molecule type" value="Genomic_DNA"/>
</dbReference>
<organism evidence="5 6">
    <name type="scientific">Rathayibacter oskolensis</name>
    <dbReference type="NCBI Taxonomy" id="1891671"/>
    <lineage>
        <taxon>Bacteria</taxon>
        <taxon>Bacillati</taxon>
        <taxon>Actinomycetota</taxon>
        <taxon>Actinomycetes</taxon>
        <taxon>Micrococcales</taxon>
        <taxon>Microbacteriaceae</taxon>
        <taxon>Rathayibacter</taxon>
    </lineage>
</organism>
<dbReference type="STRING" id="1891671.SAMN06295885_2003"/>
<dbReference type="CDD" id="cd07302">
    <property type="entry name" value="CHD"/>
    <property type="match status" value="1"/>
</dbReference>
<dbReference type="AlphaFoldDB" id="A0A1X7NXH5"/>
<accession>A0A1X7NXH5</accession>
<dbReference type="InterPro" id="IPR029787">
    <property type="entry name" value="Nucleotide_cyclase"/>
</dbReference>
<dbReference type="GO" id="GO:0004016">
    <property type="term" value="F:adenylate cyclase activity"/>
    <property type="evidence" value="ECO:0007669"/>
    <property type="project" value="UniProtKB-ARBA"/>
</dbReference>
<feature type="transmembrane region" description="Helical" evidence="3">
    <location>
        <begin position="252"/>
        <end position="270"/>
    </location>
</feature>
<dbReference type="PANTHER" id="PTHR43081">
    <property type="entry name" value="ADENYLATE CYCLASE, TERMINAL-DIFFERENTIATION SPECIFIC-RELATED"/>
    <property type="match status" value="1"/>
</dbReference>
<keyword evidence="3" id="KW-0812">Transmembrane</keyword>
<dbReference type="PROSITE" id="PS50125">
    <property type="entry name" value="GUANYLATE_CYCLASE_2"/>
    <property type="match status" value="1"/>
</dbReference>
<proteinExistence type="inferred from homology"/>
<reference evidence="6" key="1">
    <citation type="submission" date="2017-04" db="EMBL/GenBank/DDBJ databases">
        <authorList>
            <person name="Varghese N."/>
            <person name="Submissions S."/>
        </authorList>
    </citation>
    <scope>NUCLEOTIDE SEQUENCE [LARGE SCALE GENOMIC DNA]</scope>
    <source>
        <strain evidence="6">VKM Ac-2121</strain>
    </source>
</reference>
<gene>
    <name evidence="5" type="ORF">SAMN06295885_2003</name>
</gene>
<evidence type="ECO:0000313" key="5">
    <source>
        <dbReference type="EMBL" id="SMH42515.1"/>
    </source>
</evidence>
<dbReference type="Gene3D" id="3.30.70.1230">
    <property type="entry name" value="Nucleotide cyclase"/>
    <property type="match status" value="1"/>
</dbReference>
<sequence>MVIVAVDDDSVAEVGEWPWSRQAQGELVDAVADAGAAVIGYDVLLPGDAGDDDSLARALSRVPTVVAEGYSSAVRTDRGLLSVSGAVAPGPEISSAARAVGHAVITADTDGVTRTVPLVVAPAGEDFAGSLALRVADLADGAVDQLYVRPGMVQVGGLSVPTEGDAAVRVHWSAGLEPRGPSIVSAADLLDGSIDPAVLDGAVVFVGATAVALGDRHVTPLRPGATTPGVVVQAQVASTILSSGWVLPVAPWWSALLVLVLSSGLARAALTLRLRWVAVAAVGVPALYLVAAVVVFGTLGLLADTVRVPVALVGSTVLAVVVRLLVEQRERRRTIDLFTRYVPESVAEHLLRTGRAREAADGERVRVGLVFCDLRGFTPLAASLRPGQVREILDRYYDFACAVVFEHRGTVMQFVGDEVFAVFGAPDPLDDPASAARACGLALQARAGELERELAAAGLPEVRFGVGVHVGEVVAAHVGPVRRRQYAVIGDPVNVGSRLCGTARAGEVVLSVAVAEGAVGGDVEAVELKGVADPVAMIRVAAPVGWSGGPTATSPAPADGDGTRGEPAAAHPNQT</sequence>
<feature type="domain" description="Guanylate cyclase" evidence="4">
    <location>
        <begin position="368"/>
        <end position="500"/>
    </location>
</feature>
<dbReference type="InterPro" id="IPR007890">
    <property type="entry name" value="CHASE2"/>
</dbReference>
<name>A0A1X7NXH5_9MICO</name>
<evidence type="ECO:0000256" key="3">
    <source>
        <dbReference type="SAM" id="Phobius"/>
    </source>
</evidence>
<dbReference type="SUPFAM" id="SSF55073">
    <property type="entry name" value="Nucleotide cyclase"/>
    <property type="match status" value="1"/>
</dbReference>
<keyword evidence="6" id="KW-1185">Reference proteome</keyword>
<feature type="transmembrane region" description="Helical" evidence="3">
    <location>
        <begin position="277"/>
        <end position="302"/>
    </location>
</feature>
<evidence type="ECO:0000256" key="2">
    <source>
        <dbReference type="SAM" id="MobiDB-lite"/>
    </source>
</evidence>